<dbReference type="Proteomes" id="UP000271162">
    <property type="component" value="Unassembled WGS sequence"/>
</dbReference>
<dbReference type="WBParaSite" id="NBR_0001888401-mRNA-1">
    <property type="protein sequence ID" value="NBR_0001888401-mRNA-1"/>
    <property type="gene ID" value="NBR_0001888401"/>
</dbReference>
<sequence>MSFVVVFFSHSLTADVLPASAVQGEAKCGLTTRVRWGGRSYTAKVLYAGPKELCELKVGQVTAEGDLVNQEFELASLGGSGSSGANPPPPSSEERERVQRWATMEEHCATSADLHRADHRLLLSMDQLLRQMAKTLNEIKQGLPATQGQLEYRFASAAKVATLRKANDNPVKFVRALEKEVFEDSVEELEQRVDERQSIDRVHFLQECLYKFFDVHQALRDALWKKVKSSLNAKARKVRMHNRDREPLAVNENEPLPTSSGVWNDVFEFDE</sequence>
<feature type="region of interest" description="Disordered" evidence="1">
    <location>
        <begin position="76"/>
        <end position="96"/>
    </location>
</feature>
<dbReference type="AlphaFoldDB" id="A0A0N4YNR6"/>
<evidence type="ECO:0000313" key="3">
    <source>
        <dbReference type="EMBL" id="VDL82610.1"/>
    </source>
</evidence>
<reference evidence="3 4" key="2">
    <citation type="submission" date="2018-11" db="EMBL/GenBank/DDBJ databases">
        <authorList>
            <consortium name="Pathogen Informatics"/>
        </authorList>
    </citation>
    <scope>NUCLEOTIDE SEQUENCE [LARGE SCALE GENOMIC DNA]</scope>
</reference>
<dbReference type="EMBL" id="UYSL01023733">
    <property type="protein sequence ID" value="VDL82610.1"/>
    <property type="molecule type" value="Genomic_DNA"/>
</dbReference>
<evidence type="ECO:0000256" key="2">
    <source>
        <dbReference type="SAM" id="SignalP"/>
    </source>
</evidence>
<evidence type="ECO:0000313" key="4">
    <source>
        <dbReference type="Proteomes" id="UP000271162"/>
    </source>
</evidence>
<name>A0A0N4YNR6_NIPBR</name>
<evidence type="ECO:0000256" key="1">
    <source>
        <dbReference type="SAM" id="MobiDB-lite"/>
    </source>
</evidence>
<accession>A0A0N4YNR6</accession>
<proteinExistence type="predicted"/>
<keyword evidence="4" id="KW-1185">Reference proteome</keyword>
<feature type="chain" id="PRO_5043125871" evidence="2">
    <location>
        <begin position="19"/>
        <end position="271"/>
    </location>
</feature>
<protein>
    <submittedName>
        <fullName evidence="5">BAR domain-containing protein</fullName>
    </submittedName>
</protein>
<evidence type="ECO:0000313" key="5">
    <source>
        <dbReference type="WBParaSite" id="NBR_0001888401-mRNA-1"/>
    </source>
</evidence>
<keyword evidence="2" id="KW-0732">Signal</keyword>
<feature type="signal peptide" evidence="2">
    <location>
        <begin position="1"/>
        <end position="18"/>
    </location>
</feature>
<organism evidence="5">
    <name type="scientific">Nippostrongylus brasiliensis</name>
    <name type="common">Rat hookworm</name>
    <dbReference type="NCBI Taxonomy" id="27835"/>
    <lineage>
        <taxon>Eukaryota</taxon>
        <taxon>Metazoa</taxon>
        <taxon>Ecdysozoa</taxon>
        <taxon>Nematoda</taxon>
        <taxon>Chromadorea</taxon>
        <taxon>Rhabditida</taxon>
        <taxon>Rhabditina</taxon>
        <taxon>Rhabditomorpha</taxon>
        <taxon>Strongyloidea</taxon>
        <taxon>Heligmosomidae</taxon>
        <taxon>Nippostrongylus</taxon>
    </lineage>
</organism>
<dbReference type="OrthoDB" id="5870941at2759"/>
<gene>
    <name evidence="3" type="ORF">NBR_LOCUS18885</name>
</gene>
<reference evidence="5" key="1">
    <citation type="submission" date="2017-02" db="UniProtKB">
        <authorList>
            <consortium name="WormBaseParasite"/>
        </authorList>
    </citation>
    <scope>IDENTIFICATION</scope>
</reference>